<keyword evidence="3" id="KW-1185">Reference proteome</keyword>
<evidence type="ECO:0000313" key="3">
    <source>
        <dbReference type="Proteomes" id="UP000011189"/>
    </source>
</evidence>
<dbReference type="EMBL" id="AOFD01000036">
    <property type="protein sequence ID" value="ELT43873.1"/>
    <property type="molecule type" value="Genomic_DNA"/>
</dbReference>
<feature type="compositionally biased region" description="Gly residues" evidence="1">
    <location>
        <begin position="51"/>
        <end position="62"/>
    </location>
</feature>
<gene>
    <name evidence="2" type="ORF">G205_15525</name>
</gene>
<sequence length="62" mass="5764">MLDRVLLGGVVAQGDGGDGNGRVDGAGLFGGGGLAAGQCNKGAGTQDAQDGQGGITHGVLLG</sequence>
<evidence type="ECO:0000256" key="1">
    <source>
        <dbReference type="SAM" id="MobiDB-lite"/>
    </source>
</evidence>
<comment type="caution">
    <text evidence="2">The sequence shown here is derived from an EMBL/GenBank/DDBJ whole genome shotgun (WGS) entry which is preliminary data.</text>
</comment>
<name>L8TKR5_9MICC</name>
<evidence type="ECO:0000313" key="2">
    <source>
        <dbReference type="EMBL" id="ELT43873.1"/>
    </source>
</evidence>
<dbReference type="AlphaFoldDB" id="L8TKR5"/>
<reference evidence="3" key="1">
    <citation type="journal article" date="2013" name="Genome Announc.">
        <title>Draft Genome Sequence of the 2-Chloro-4-Nitrophenol-Degrading Bacterium Arthrobacter sp. Strain SJCon.</title>
        <authorList>
            <person name="Vikram S."/>
            <person name="Kumar S."/>
            <person name="Vaidya B."/>
            <person name="Pinnaka A.K."/>
            <person name="Raghava G.P."/>
        </authorList>
    </citation>
    <scope>NUCLEOTIDE SEQUENCE [LARGE SCALE GENOMIC DNA]</scope>
    <source>
        <strain evidence="3">SJCon</strain>
    </source>
</reference>
<proteinExistence type="predicted"/>
<protein>
    <submittedName>
        <fullName evidence="2">Uncharacterized protein</fullName>
    </submittedName>
</protein>
<accession>L8TKR5</accession>
<feature type="region of interest" description="Disordered" evidence="1">
    <location>
        <begin position="41"/>
        <end position="62"/>
    </location>
</feature>
<dbReference type="Proteomes" id="UP000011189">
    <property type="component" value="Unassembled WGS sequence"/>
</dbReference>
<organism evidence="2 3">
    <name type="scientific">Arthrobacter nitrophenolicus</name>
    <dbReference type="NCBI Taxonomy" id="683150"/>
    <lineage>
        <taxon>Bacteria</taxon>
        <taxon>Bacillati</taxon>
        <taxon>Actinomycetota</taxon>
        <taxon>Actinomycetes</taxon>
        <taxon>Micrococcales</taxon>
        <taxon>Micrococcaceae</taxon>
        <taxon>Arthrobacter</taxon>
    </lineage>
</organism>